<proteinExistence type="predicted"/>
<accession>J9GTD7</accession>
<organism evidence="1">
    <name type="scientific">gut metagenome</name>
    <dbReference type="NCBI Taxonomy" id="749906"/>
    <lineage>
        <taxon>unclassified sequences</taxon>
        <taxon>metagenomes</taxon>
        <taxon>organismal metagenomes</taxon>
    </lineage>
</organism>
<dbReference type="InterPro" id="IPR043132">
    <property type="entry name" value="BCAT-like_C"/>
</dbReference>
<keyword evidence="1" id="KW-0032">Aminotransferase</keyword>
<dbReference type="EMBL" id="AMCI01001305">
    <property type="protein sequence ID" value="EJX05983.1"/>
    <property type="molecule type" value="Genomic_DNA"/>
</dbReference>
<dbReference type="AlphaFoldDB" id="J9GTD7"/>
<dbReference type="GO" id="GO:0008483">
    <property type="term" value="F:transaminase activity"/>
    <property type="evidence" value="ECO:0007669"/>
    <property type="project" value="UniProtKB-KW"/>
</dbReference>
<dbReference type="InterPro" id="IPR036038">
    <property type="entry name" value="Aminotransferase-like"/>
</dbReference>
<dbReference type="InterPro" id="IPR043131">
    <property type="entry name" value="BCAT-like_N"/>
</dbReference>
<name>J9GTD7_9ZZZZ</name>
<keyword evidence="1" id="KW-0808">Transferase</keyword>
<dbReference type="Gene3D" id="3.30.470.10">
    <property type="match status" value="1"/>
</dbReference>
<dbReference type="Pfam" id="PF01063">
    <property type="entry name" value="Aminotran_4"/>
    <property type="match status" value="1"/>
</dbReference>
<evidence type="ECO:0000313" key="1">
    <source>
        <dbReference type="EMBL" id="EJX05983.1"/>
    </source>
</evidence>
<gene>
    <name evidence="1" type="ORF">EVA_05902</name>
</gene>
<dbReference type="Gene3D" id="3.20.10.10">
    <property type="entry name" value="D-amino Acid Aminotransferase, subunit A, domain 2"/>
    <property type="match status" value="1"/>
</dbReference>
<dbReference type="SUPFAM" id="SSF56752">
    <property type="entry name" value="D-aminoacid aminotransferase-like PLP-dependent enzymes"/>
    <property type="match status" value="1"/>
</dbReference>
<sequence length="187" mass="21809">MQLHTERCNHTRAVFWKEEPFVDLQSMIVAPMERGIFKCRIVYGREIEEVTYTPYQMRQVNALRLVVDDTVDYTYKSTDREALNRLYAQRDGADDVLIVKQGRLTDTSIGNVAFFDGQKWHTPLHPLLKGTMRAFLIERKVIEEKDIFVADLRSYSKIMIFNAMIDWGNLCIPVDNLYGGSPCFTFR</sequence>
<comment type="caution">
    <text evidence="1">The sequence shown here is derived from an EMBL/GenBank/DDBJ whole genome shotgun (WGS) entry which is preliminary data.</text>
</comment>
<protein>
    <submittedName>
        <fullName evidence="1">Aminotransferase, class IV</fullName>
    </submittedName>
</protein>
<reference evidence="1" key="1">
    <citation type="journal article" date="2012" name="PLoS ONE">
        <title>Gene sets for utilization of primary and secondary nutrition supplies in the distal gut of endangered iberian lynx.</title>
        <authorList>
            <person name="Alcaide M."/>
            <person name="Messina E."/>
            <person name="Richter M."/>
            <person name="Bargiela R."/>
            <person name="Peplies J."/>
            <person name="Huws S.A."/>
            <person name="Newbold C.J."/>
            <person name="Golyshin P.N."/>
            <person name="Simon M.A."/>
            <person name="Lopez G."/>
            <person name="Yakimov M.M."/>
            <person name="Ferrer M."/>
        </authorList>
    </citation>
    <scope>NUCLEOTIDE SEQUENCE</scope>
</reference>
<dbReference type="InterPro" id="IPR001544">
    <property type="entry name" value="Aminotrans_IV"/>
</dbReference>